<evidence type="ECO:0000313" key="2">
    <source>
        <dbReference type="Proteomes" id="UP000049828"/>
    </source>
</evidence>
<accession>A0A0M6X287</accession>
<name>A0A0M6X287_9FIRM</name>
<organism evidence="1 2">
    <name type="scientific">Roseburia inulinivorans</name>
    <dbReference type="NCBI Taxonomy" id="360807"/>
    <lineage>
        <taxon>Bacteria</taxon>
        <taxon>Bacillati</taxon>
        <taxon>Bacillota</taxon>
        <taxon>Clostridia</taxon>
        <taxon>Lachnospirales</taxon>
        <taxon>Lachnospiraceae</taxon>
        <taxon>Roseburia</taxon>
    </lineage>
</organism>
<sequence>MKKFKRGKYLFGSLLVFAFVTTLLLNLKQENEIGDINNYTPIALLEDAIVYNYINDDDALVIGYYDIASKKQSDVICENGFYISSGLPAVIDNSVILPVTLNTNEHKLMKINADSNTSEMIFNEFNSYPIDSVATMNTGIYMLSSKKDNSTATSYIRKYNENTNEMDICIEKEFTDNTGEQIKAFACNNEKIYVMVNQIETENDTYIEIYDDKNYDLIGKLYFDSELKNFVSNNGIVQFYCFDNYVYIRNFSDYGAIGKIESNQVKTLLDLPNLRIAYNGKNTQDNYYGFFLRSGKDFYLLDVYTDTLYQTNLELSQDESIRNAISDGNDICISIMNERDTETFTTKNTIIVDFDKLKKSISVLTS</sequence>
<proteinExistence type="predicted"/>
<gene>
    <name evidence="1" type="ORF">RIL183_34421</name>
</gene>
<keyword evidence="2" id="KW-1185">Reference proteome</keyword>
<dbReference type="RefSeq" id="WP_055040716.1">
    <property type="nucleotide sequence ID" value="NZ_CATWND010000014.1"/>
</dbReference>
<dbReference type="AlphaFoldDB" id="A0A0M6X287"/>
<dbReference type="Proteomes" id="UP000049828">
    <property type="component" value="Unassembled WGS sequence"/>
</dbReference>
<dbReference type="EMBL" id="CVRS01000143">
    <property type="protein sequence ID" value="CRL43579.1"/>
    <property type="molecule type" value="Genomic_DNA"/>
</dbReference>
<reference evidence="2" key="1">
    <citation type="submission" date="2015-05" db="EMBL/GenBank/DDBJ databases">
        <authorList>
            <consortium name="Pathogen Informatics"/>
        </authorList>
    </citation>
    <scope>NUCLEOTIDE SEQUENCE [LARGE SCALE GENOMIC DNA]</scope>
    <source>
        <strain evidence="2">L1-83</strain>
    </source>
</reference>
<protein>
    <submittedName>
        <fullName evidence="1">Uncharacterized protein</fullName>
    </submittedName>
</protein>
<evidence type="ECO:0000313" key="1">
    <source>
        <dbReference type="EMBL" id="CRL43579.1"/>
    </source>
</evidence>